<comment type="caution">
    <text evidence="1">The sequence shown here is derived from an EMBL/GenBank/DDBJ whole genome shotgun (WGS) entry which is preliminary data.</text>
</comment>
<dbReference type="OrthoDB" id="913740at2759"/>
<name>A0A9N7MI92_STRHE</name>
<sequence>MQEQKRGKYLGLPTVIGKSKKEVFQFVEEVTHSKILNWKGKFLSAAGKETLIKSVINSLPVYIMSCFKIPKAVCDNINNKARTFLWGRAEEGYKKLAWVSWEKMCATKNQGGLGFRNLEVFSVALLAKQLLWRLIIKPNLLMSQITKAKYFPTGGILNARIKQQDSWIWKSWAKSREALSIGLRMKVGDGKNIRIWEAPWVPNLVKFKPKGKFSRASKIEWVSELLLENKKE</sequence>
<evidence type="ECO:0000313" key="2">
    <source>
        <dbReference type="Proteomes" id="UP001153555"/>
    </source>
</evidence>
<accession>A0A9N7MI92</accession>
<dbReference type="AlphaFoldDB" id="A0A9N7MI92"/>
<protein>
    <submittedName>
        <fullName evidence="1">Uncharacterized mitochondrial protein AtMg00310</fullName>
    </submittedName>
</protein>
<proteinExistence type="predicted"/>
<dbReference type="EMBL" id="CACSLK010000984">
    <property type="protein sequence ID" value="CAA0807144.1"/>
    <property type="molecule type" value="Genomic_DNA"/>
</dbReference>
<evidence type="ECO:0000313" key="1">
    <source>
        <dbReference type="EMBL" id="CAA0807144.1"/>
    </source>
</evidence>
<dbReference type="PANTHER" id="PTHR33116">
    <property type="entry name" value="REVERSE TRANSCRIPTASE ZINC-BINDING DOMAIN-CONTAINING PROTEIN-RELATED-RELATED"/>
    <property type="match status" value="1"/>
</dbReference>
<dbReference type="PANTHER" id="PTHR33116:SF86">
    <property type="entry name" value="REVERSE TRANSCRIPTASE DOMAIN-CONTAINING PROTEIN"/>
    <property type="match status" value="1"/>
</dbReference>
<reference evidence="1" key="1">
    <citation type="submission" date="2019-12" db="EMBL/GenBank/DDBJ databases">
        <authorList>
            <person name="Scholes J."/>
        </authorList>
    </citation>
    <scope>NUCLEOTIDE SEQUENCE</scope>
</reference>
<gene>
    <name evidence="1" type="ORF">SHERM_10010</name>
</gene>
<organism evidence="1 2">
    <name type="scientific">Striga hermonthica</name>
    <name type="common">Purple witchweed</name>
    <name type="synonym">Buchnera hermonthica</name>
    <dbReference type="NCBI Taxonomy" id="68872"/>
    <lineage>
        <taxon>Eukaryota</taxon>
        <taxon>Viridiplantae</taxon>
        <taxon>Streptophyta</taxon>
        <taxon>Embryophyta</taxon>
        <taxon>Tracheophyta</taxon>
        <taxon>Spermatophyta</taxon>
        <taxon>Magnoliopsida</taxon>
        <taxon>eudicotyledons</taxon>
        <taxon>Gunneridae</taxon>
        <taxon>Pentapetalae</taxon>
        <taxon>asterids</taxon>
        <taxon>lamiids</taxon>
        <taxon>Lamiales</taxon>
        <taxon>Orobanchaceae</taxon>
        <taxon>Buchnereae</taxon>
        <taxon>Striga</taxon>
    </lineage>
</organism>
<keyword evidence="2" id="KW-1185">Reference proteome</keyword>
<dbReference type="Proteomes" id="UP001153555">
    <property type="component" value="Unassembled WGS sequence"/>
</dbReference>